<protein>
    <submittedName>
        <fullName evidence="1">Uncharacterized protein</fullName>
    </submittedName>
</protein>
<evidence type="ECO:0000313" key="1">
    <source>
        <dbReference type="EMBL" id="SBQ75411.1"/>
    </source>
</evidence>
<dbReference type="AlphaFoldDB" id="A0A1A8GU27"/>
<feature type="non-terminal residue" evidence="1">
    <location>
        <position position="69"/>
    </location>
</feature>
<name>A0A1A8GU27_9TELE</name>
<reference evidence="1" key="2">
    <citation type="submission" date="2016-06" db="EMBL/GenBank/DDBJ databases">
        <title>The genome of a short-lived fish provides insights into sex chromosome evolution and the genetic control of aging.</title>
        <authorList>
            <person name="Reichwald K."/>
            <person name="Felder M."/>
            <person name="Petzold A."/>
            <person name="Koch P."/>
            <person name="Groth M."/>
            <person name="Platzer M."/>
        </authorList>
    </citation>
    <scope>NUCLEOTIDE SEQUENCE</scope>
    <source>
        <tissue evidence="1">Brain</tissue>
    </source>
</reference>
<dbReference type="EMBL" id="HAEC01007273">
    <property type="protein sequence ID" value="SBQ75411.1"/>
    <property type="molecule type" value="Transcribed_RNA"/>
</dbReference>
<gene>
    <name evidence="1" type="primary">Nfu_g_1_004913</name>
</gene>
<sequence>LGFINMTWSSRAKWKEPSSRCGEFLIEGSGWPGGEDRGSHKVIQSFIPSWVRFAACEPRDSLVDLLGGV</sequence>
<accession>A0A1A8GU27</accession>
<organism evidence="1">
    <name type="scientific">Nothobranchius korthausae</name>
    <dbReference type="NCBI Taxonomy" id="1143690"/>
    <lineage>
        <taxon>Eukaryota</taxon>
        <taxon>Metazoa</taxon>
        <taxon>Chordata</taxon>
        <taxon>Craniata</taxon>
        <taxon>Vertebrata</taxon>
        <taxon>Euteleostomi</taxon>
        <taxon>Actinopterygii</taxon>
        <taxon>Neopterygii</taxon>
        <taxon>Teleostei</taxon>
        <taxon>Neoteleostei</taxon>
        <taxon>Acanthomorphata</taxon>
        <taxon>Ovalentaria</taxon>
        <taxon>Atherinomorphae</taxon>
        <taxon>Cyprinodontiformes</taxon>
        <taxon>Nothobranchiidae</taxon>
        <taxon>Nothobranchius</taxon>
    </lineage>
</organism>
<proteinExistence type="predicted"/>
<feature type="non-terminal residue" evidence="1">
    <location>
        <position position="1"/>
    </location>
</feature>
<reference evidence="1" key="1">
    <citation type="submission" date="2016-05" db="EMBL/GenBank/DDBJ databases">
        <authorList>
            <person name="Lavstsen T."/>
            <person name="Jespersen J.S."/>
        </authorList>
    </citation>
    <scope>NUCLEOTIDE SEQUENCE</scope>
    <source>
        <tissue evidence="1">Brain</tissue>
    </source>
</reference>